<dbReference type="Proteomes" id="UP000287033">
    <property type="component" value="Unassembled WGS sequence"/>
</dbReference>
<evidence type="ECO:0000256" key="1">
    <source>
        <dbReference type="SAM" id="MobiDB-lite"/>
    </source>
</evidence>
<gene>
    <name evidence="2" type="ORF">chiPu_0011326</name>
</gene>
<dbReference type="EMBL" id="BEZZ01000468">
    <property type="protein sequence ID" value="GCC32862.1"/>
    <property type="molecule type" value="Genomic_DNA"/>
</dbReference>
<comment type="caution">
    <text evidence="2">The sequence shown here is derived from an EMBL/GenBank/DDBJ whole genome shotgun (WGS) entry which is preliminary data.</text>
</comment>
<feature type="compositionally biased region" description="Polar residues" evidence="1">
    <location>
        <begin position="78"/>
        <end position="87"/>
    </location>
</feature>
<sequence>METSEYYLLRAQSIPSHQRVPAEKLISGFAAVLRIVELPLVGKAFANTRLFGSERQILKIRNWGRHRRKGSGGETNILAHNQISPNK</sequence>
<name>A0A401SR68_CHIPU</name>
<dbReference type="AlphaFoldDB" id="A0A401SR68"/>
<evidence type="ECO:0000313" key="2">
    <source>
        <dbReference type="EMBL" id="GCC32862.1"/>
    </source>
</evidence>
<feature type="region of interest" description="Disordered" evidence="1">
    <location>
        <begin position="67"/>
        <end position="87"/>
    </location>
</feature>
<protein>
    <submittedName>
        <fullName evidence="2">Uncharacterized protein</fullName>
    </submittedName>
</protein>
<evidence type="ECO:0000313" key="3">
    <source>
        <dbReference type="Proteomes" id="UP000287033"/>
    </source>
</evidence>
<organism evidence="2 3">
    <name type="scientific">Chiloscyllium punctatum</name>
    <name type="common">Brownbanded bambooshark</name>
    <name type="synonym">Hemiscyllium punctatum</name>
    <dbReference type="NCBI Taxonomy" id="137246"/>
    <lineage>
        <taxon>Eukaryota</taxon>
        <taxon>Metazoa</taxon>
        <taxon>Chordata</taxon>
        <taxon>Craniata</taxon>
        <taxon>Vertebrata</taxon>
        <taxon>Chondrichthyes</taxon>
        <taxon>Elasmobranchii</taxon>
        <taxon>Galeomorphii</taxon>
        <taxon>Galeoidea</taxon>
        <taxon>Orectolobiformes</taxon>
        <taxon>Hemiscylliidae</taxon>
        <taxon>Chiloscyllium</taxon>
    </lineage>
</organism>
<keyword evidence="3" id="KW-1185">Reference proteome</keyword>
<accession>A0A401SR68</accession>
<proteinExistence type="predicted"/>
<reference evidence="2 3" key="1">
    <citation type="journal article" date="2018" name="Nat. Ecol. Evol.">
        <title>Shark genomes provide insights into elasmobranch evolution and the origin of vertebrates.</title>
        <authorList>
            <person name="Hara Y"/>
            <person name="Yamaguchi K"/>
            <person name="Onimaru K"/>
            <person name="Kadota M"/>
            <person name="Koyanagi M"/>
            <person name="Keeley SD"/>
            <person name="Tatsumi K"/>
            <person name="Tanaka K"/>
            <person name="Motone F"/>
            <person name="Kageyama Y"/>
            <person name="Nozu R"/>
            <person name="Adachi N"/>
            <person name="Nishimura O"/>
            <person name="Nakagawa R"/>
            <person name="Tanegashima C"/>
            <person name="Kiyatake I"/>
            <person name="Matsumoto R"/>
            <person name="Murakumo K"/>
            <person name="Nishida K"/>
            <person name="Terakita A"/>
            <person name="Kuratani S"/>
            <person name="Sato K"/>
            <person name="Hyodo S Kuraku.S."/>
        </authorList>
    </citation>
    <scope>NUCLEOTIDE SEQUENCE [LARGE SCALE GENOMIC DNA]</scope>
</reference>